<evidence type="ECO:0000256" key="4">
    <source>
        <dbReference type="ARBA" id="ARBA00022448"/>
    </source>
</evidence>
<dbReference type="Proteomes" id="UP000198815">
    <property type="component" value="Unassembled WGS sequence"/>
</dbReference>
<dbReference type="InterPro" id="IPR005672">
    <property type="entry name" value="Phosphate_PstA"/>
</dbReference>
<feature type="transmembrane region" description="Helical" evidence="10">
    <location>
        <begin position="91"/>
        <end position="113"/>
    </location>
</feature>
<evidence type="ECO:0000256" key="2">
    <source>
        <dbReference type="ARBA" id="ARBA00004651"/>
    </source>
</evidence>
<feature type="domain" description="ABC transmembrane type-1" evidence="11">
    <location>
        <begin position="146"/>
        <end position="355"/>
    </location>
</feature>
<proteinExistence type="inferred from homology"/>
<evidence type="ECO:0000256" key="5">
    <source>
        <dbReference type="ARBA" id="ARBA00022475"/>
    </source>
</evidence>
<evidence type="ECO:0000259" key="11">
    <source>
        <dbReference type="PROSITE" id="PS50928"/>
    </source>
</evidence>
<dbReference type="Gene3D" id="1.10.3720.10">
    <property type="entry name" value="MetI-like"/>
    <property type="match status" value="1"/>
</dbReference>
<keyword evidence="13" id="KW-1185">Reference proteome</keyword>
<dbReference type="NCBIfam" id="TIGR00974">
    <property type="entry name" value="3a0107s02c"/>
    <property type="match status" value="1"/>
</dbReference>
<feature type="transmembrane region" description="Helical" evidence="10">
    <location>
        <begin position="60"/>
        <end position="79"/>
    </location>
</feature>
<dbReference type="GO" id="GO:0005315">
    <property type="term" value="F:phosphate transmembrane transporter activity"/>
    <property type="evidence" value="ECO:0007669"/>
    <property type="project" value="InterPro"/>
</dbReference>
<dbReference type="GO" id="GO:0005886">
    <property type="term" value="C:plasma membrane"/>
    <property type="evidence" value="ECO:0007669"/>
    <property type="project" value="UniProtKB-SubCell"/>
</dbReference>
<keyword evidence="6" id="KW-0592">Phosphate transport</keyword>
<keyword evidence="8 10" id="KW-1133">Transmembrane helix</keyword>
<evidence type="ECO:0000256" key="8">
    <source>
        <dbReference type="ARBA" id="ARBA00022989"/>
    </source>
</evidence>
<dbReference type="InterPro" id="IPR035906">
    <property type="entry name" value="MetI-like_sf"/>
</dbReference>
<dbReference type="Pfam" id="PF00528">
    <property type="entry name" value="BPD_transp_1"/>
    <property type="match status" value="1"/>
</dbReference>
<feature type="transmembrane region" description="Helical" evidence="10">
    <location>
        <begin position="266"/>
        <end position="287"/>
    </location>
</feature>
<dbReference type="EMBL" id="FOGZ01000009">
    <property type="protein sequence ID" value="SER76024.1"/>
    <property type="molecule type" value="Genomic_DNA"/>
</dbReference>
<reference evidence="12 13" key="1">
    <citation type="submission" date="2016-10" db="EMBL/GenBank/DDBJ databases">
        <authorList>
            <person name="de Groot N.N."/>
        </authorList>
    </citation>
    <scope>NUCLEOTIDE SEQUENCE [LARGE SCALE GENOMIC DNA]</scope>
    <source>
        <strain evidence="12 13">DSM 16859</strain>
    </source>
</reference>
<dbReference type="OrthoDB" id="9775069at2"/>
<accession>A0A1H9RTU8</accession>
<keyword evidence="7 10" id="KW-0812">Transmembrane</keyword>
<keyword evidence="5 10" id="KW-1003">Cell membrane</keyword>
<dbReference type="STRING" id="64702.SAMN05443377_10931"/>
<dbReference type="InterPro" id="IPR000515">
    <property type="entry name" value="MetI-like"/>
</dbReference>
<sequence>MSNSTSQQLRQHEPAPTDLERLFSDSLTAARLPRFTSLGLLVLSFAVAALFDVITGHNGLARLAVIGVLLYLIVHFIVARAVEGGRPATDGLARDLVTLAFIVALIPLISLIFETLKQGLVRFDADYFTKSMWGVINTGGGAAHAIQGTLIVTALSTIISVPIGLFTAIYLVEYGHGRLSRAITLLVDVMTGIPSIVAGLFAYSLFVLIVGVAQARMGFTGAVSLCVLMIPYVVRSAEEMLSLVPNSLREASYALGVTKWLTIVRIVIPTALSGIVSGVVIAIARVIGETAPLLITAGFVNWKNPNPFSGEMTTLPVFVYNQVMVPGVPQQPFYDRAWTGALVLILIVMVLNLLGRFISARFSPKTKK</sequence>
<name>A0A1H9RTU8_9ACTN</name>
<keyword evidence="4" id="KW-0813">Transport</keyword>
<evidence type="ECO:0000256" key="6">
    <source>
        <dbReference type="ARBA" id="ARBA00022592"/>
    </source>
</evidence>
<evidence type="ECO:0000256" key="9">
    <source>
        <dbReference type="ARBA" id="ARBA00023136"/>
    </source>
</evidence>
<dbReference type="RefSeq" id="WP_091968937.1">
    <property type="nucleotide sequence ID" value="NZ_FOGZ01000009.1"/>
</dbReference>
<dbReference type="GO" id="GO:0035435">
    <property type="term" value="P:phosphate ion transmembrane transport"/>
    <property type="evidence" value="ECO:0007669"/>
    <property type="project" value="InterPro"/>
</dbReference>
<feature type="transmembrane region" description="Helical" evidence="10">
    <location>
        <begin position="184"/>
        <end position="209"/>
    </location>
</feature>
<dbReference type="PANTHER" id="PTHR42922:SF1">
    <property type="entry name" value="PHOSPHATE TRANSPORT SYSTEM PERMEASE PROTEIN PSTA"/>
    <property type="match status" value="1"/>
</dbReference>
<evidence type="ECO:0000313" key="12">
    <source>
        <dbReference type="EMBL" id="SER76024.1"/>
    </source>
</evidence>
<evidence type="ECO:0000256" key="7">
    <source>
        <dbReference type="ARBA" id="ARBA00022692"/>
    </source>
</evidence>
<evidence type="ECO:0000256" key="3">
    <source>
        <dbReference type="ARBA" id="ARBA00007069"/>
    </source>
</evidence>
<keyword evidence="9 10" id="KW-0472">Membrane</keyword>
<feature type="transmembrane region" description="Helical" evidence="10">
    <location>
        <begin position="337"/>
        <end position="358"/>
    </location>
</feature>
<comment type="function">
    <text evidence="1">Part of the binding-protein-dependent transport system for phosphate; probably responsible for the translocation of the substrate across the membrane.</text>
</comment>
<dbReference type="PROSITE" id="PS50928">
    <property type="entry name" value="ABC_TM1"/>
    <property type="match status" value="1"/>
</dbReference>
<dbReference type="InterPro" id="IPR051408">
    <property type="entry name" value="Phosphate_transprt_permease"/>
</dbReference>
<dbReference type="SUPFAM" id="SSF161098">
    <property type="entry name" value="MetI-like"/>
    <property type="match status" value="1"/>
</dbReference>
<feature type="transmembrane region" description="Helical" evidence="10">
    <location>
        <begin position="35"/>
        <end position="54"/>
    </location>
</feature>
<comment type="subcellular location">
    <subcellularLocation>
        <location evidence="2 10">Cell membrane</location>
        <topology evidence="2 10">Multi-pass membrane protein</topology>
    </subcellularLocation>
</comment>
<dbReference type="PANTHER" id="PTHR42922">
    <property type="entry name" value="PHOSPHATE TRANSPORT SYSTEM PERMEASE PROTEIN PSTA"/>
    <property type="match status" value="1"/>
</dbReference>
<evidence type="ECO:0000256" key="1">
    <source>
        <dbReference type="ARBA" id="ARBA00003510"/>
    </source>
</evidence>
<feature type="transmembrane region" description="Helical" evidence="10">
    <location>
        <begin position="215"/>
        <end position="234"/>
    </location>
</feature>
<organism evidence="12 13">
    <name type="scientific">Propionibacterium cyclohexanicum</name>
    <dbReference type="NCBI Taxonomy" id="64702"/>
    <lineage>
        <taxon>Bacteria</taxon>
        <taxon>Bacillati</taxon>
        <taxon>Actinomycetota</taxon>
        <taxon>Actinomycetes</taxon>
        <taxon>Propionibacteriales</taxon>
        <taxon>Propionibacteriaceae</taxon>
        <taxon>Propionibacterium</taxon>
    </lineage>
</organism>
<evidence type="ECO:0000256" key="10">
    <source>
        <dbReference type="RuleBase" id="RU363043"/>
    </source>
</evidence>
<gene>
    <name evidence="12" type="ORF">SAMN05443377_10931</name>
</gene>
<protein>
    <recommendedName>
        <fullName evidence="10">Phosphate transport system permease protein PstA</fullName>
    </recommendedName>
</protein>
<feature type="transmembrane region" description="Helical" evidence="10">
    <location>
        <begin position="150"/>
        <end position="172"/>
    </location>
</feature>
<evidence type="ECO:0000313" key="13">
    <source>
        <dbReference type="Proteomes" id="UP000198815"/>
    </source>
</evidence>
<comment type="similarity">
    <text evidence="3 10">Belongs to the binding-protein-dependent transport system permease family. CysTW subfamily.</text>
</comment>
<dbReference type="AlphaFoldDB" id="A0A1H9RTU8"/>
<dbReference type="CDD" id="cd06261">
    <property type="entry name" value="TM_PBP2"/>
    <property type="match status" value="1"/>
</dbReference>